<dbReference type="BioCyc" id="LINT1085541:G11IQ-4142-MONOMER"/>
<reference evidence="1 2" key="1">
    <citation type="submission" date="2013-02" db="EMBL/GenBank/DDBJ databases">
        <authorList>
            <person name="Harkins D.M."/>
            <person name="Durkin A.S."/>
            <person name="Brinkac L.M."/>
            <person name="Haft D.H."/>
            <person name="Selengut J.D."/>
            <person name="Sanka R."/>
            <person name="DePew J."/>
            <person name="Purushe J."/>
            <person name="Picardeau M."/>
            <person name="Werts C."/>
            <person name="Goarant C."/>
            <person name="Vinetz J.M."/>
            <person name="Sutton G.G."/>
            <person name="Nierman W.C."/>
            <person name="Fouts D.E."/>
        </authorList>
    </citation>
    <scope>NUCLEOTIDE SEQUENCE [LARGE SCALE GENOMIC DNA]</scope>
    <source>
        <strain evidence="1 2">200703203</strain>
    </source>
</reference>
<sequence>MQFCQIMRHSFITMTKTANNLTLSKTKLYFVKDSYSCFMLEAQNPENFHTLQTLKDFVFTINQKAGNFYLRKDDGLDPDSTWFFVTFENEIFSCMRIVVKTPENQIPLEKGFILNSSYQQYKVTINNVADWNSVAFLPSLQGAKAAKFNFACVSKYCLEQNFNLIYGMFNDERKGIGRIYLEAGAKISKEFPKKIFFKDFLNVWRDSNIYDYRNRKKRFAKIVRNPTIVTILCPNIYQMRSYFSILLRQFLFFIRILCFISKFKTKNSEIFWYLMSVVRRMVSIFYIERDRSFMVL</sequence>
<gene>
    <name evidence="1" type="ORF">LEP1GSC115_2959</name>
</gene>
<organism evidence="1 2">
    <name type="scientific">Leptospira interrogans serovar Australis str. 200703203</name>
    <dbReference type="NCBI Taxonomy" id="1085541"/>
    <lineage>
        <taxon>Bacteria</taxon>
        <taxon>Pseudomonadati</taxon>
        <taxon>Spirochaetota</taxon>
        <taxon>Spirochaetia</taxon>
        <taxon>Leptospirales</taxon>
        <taxon>Leptospiraceae</taxon>
        <taxon>Leptospira</taxon>
    </lineage>
</organism>
<dbReference type="EMBL" id="AHNY02000082">
    <property type="protein sequence ID" value="EMY26638.1"/>
    <property type="molecule type" value="Genomic_DNA"/>
</dbReference>
<protein>
    <submittedName>
        <fullName evidence="1">Uncharacterized protein</fullName>
    </submittedName>
</protein>
<evidence type="ECO:0000313" key="1">
    <source>
        <dbReference type="EMBL" id="EMY26638.1"/>
    </source>
</evidence>
<proteinExistence type="predicted"/>
<accession>N1UK30</accession>
<comment type="caution">
    <text evidence="1">The sequence shown here is derived from an EMBL/GenBank/DDBJ whole genome shotgun (WGS) entry which is preliminary data.</text>
</comment>
<evidence type="ECO:0000313" key="2">
    <source>
        <dbReference type="Proteomes" id="UP000012220"/>
    </source>
</evidence>
<dbReference type="Proteomes" id="UP000012220">
    <property type="component" value="Unassembled WGS sequence"/>
</dbReference>
<name>N1UK30_LEPIR</name>
<dbReference type="AlphaFoldDB" id="N1UK30"/>
<dbReference type="NCBIfam" id="NF047533">
    <property type="entry name" value="LBL_2463_fam"/>
    <property type="match status" value="1"/>
</dbReference>